<dbReference type="GO" id="GO:0015093">
    <property type="term" value="F:ferrous iron transmembrane transporter activity"/>
    <property type="evidence" value="ECO:0007669"/>
    <property type="project" value="TreeGrafter"/>
</dbReference>
<reference evidence="8" key="1">
    <citation type="submission" date="2020-05" db="EMBL/GenBank/DDBJ databases">
        <authorList>
            <person name="Chiriac C."/>
            <person name="Salcher M."/>
            <person name="Ghai R."/>
            <person name="Kavagutti S V."/>
        </authorList>
    </citation>
    <scope>NUCLEOTIDE SEQUENCE</scope>
</reference>
<evidence type="ECO:0000313" key="12">
    <source>
        <dbReference type="EMBL" id="CAB4950309.1"/>
    </source>
</evidence>
<dbReference type="Pfam" id="PF03239">
    <property type="entry name" value="FTR1"/>
    <property type="match status" value="1"/>
</dbReference>
<evidence type="ECO:0000313" key="7">
    <source>
        <dbReference type="EMBL" id="CAB4681098.1"/>
    </source>
</evidence>
<dbReference type="EMBL" id="CAEZXC010000074">
    <property type="protein sequence ID" value="CAB4681098.1"/>
    <property type="molecule type" value="Genomic_DNA"/>
</dbReference>
<evidence type="ECO:0000313" key="9">
    <source>
        <dbReference type="EMBL" id="CAB4748154.1"/>
    </source>
</evidence>
<feature type="transmembrane region" description="Helical" evidence="6">
    <location>
        <begin position="40"/>
        <end position="60"/>
    </location>
</feature>
<dbReference type="EMBL" id="CAEZZH010000002">
    <property type="protein sequence ID" value="CAB4748154.1"/>
    <property type="molecule type" value="Genomic_DNA"/>
</dbReference>
<feature type="transmembrane region" description="Helical" evidence="6">
    <location>
        <begin position="110"/>
        <end position="127"/>
    </location>
</feature>
<dbReference type="EMBL" id="CAEZYT010000066">
    <property type="protein sequence ID" value="CAB4740727.1"/>
    <property type="molecule type" value="Genomic_DNA"/>
</dbReference>
<evidence type="ECO:0000256" key="6">
    <source>
        <dbReference type="SAM" id="Phobius"/>
    </source>
</evidence>
<dbReference type="GO" id="GO:0033573">
    <property type="term" value="C:high-affinity iron permease complex"/>
    <property type="evidence" value="ECO:0007669"/>
    <property type="project" value="InterPro"/>
</dbReference>
<dbReference type="PANTHER" id="PTHR31632">
    <property type="entry name" value="IRON TRANSPORTER FTH1"/>
    <property type="match status" value="1"/>
</dbReference>
<evidence type="ECO:0000313" key="10">
    <source>
        <dbReference type="EMBL" id="CAB4801802.1"/>
    </source>
</evidence>
<feature type="transmembrane region" description="Helical" evidence="6">
    <location>
        <begin position="147"/>
        <end position="168"/>
    </location>
</feature>
<evidence type="ECO:0000313" key="15">
    <source>
        <dbReference type="EMBL" id="CAB5072198.1"/>
    </source>
</evidence>
<evidence type="ECO:0000256" key="2">
    <source>
        <dbReference type="ARBA" id="ARBA00008333"/>
    </source>
</evidence>
<evidence type="ECO:0000256" key="3">
    <source>
        <dbReference type="ARBA" id="ARBA00022692"/>
    </source>
</evidence>
<organism evidence="8">
    <name type="scientific">freshwater metagenome</name>
    <dbReference type="NCBI Taxonomy" id="449393"/>
    <lineage>
        <taxon>unclassified sequences</taxon>
        <taxon>metagenomes</taxon>
        <taxon>ecological metagenomes</taxon>
    </lineage>
</organism>
<dbReference type="PANTHER" id="PTHR31632:SF2">
    <property type="entry name" value="PLASMA MEMBRANE IRON PERMEASE"/>
    <property type="match status" value="1"/>
</dbReference>
<dbReference type="EMBL" id="CAFBQY010000006">
    <property type="protein sequence ID" value="CAB5072198.1"/>
    <property type="molecule type" value="Genomic_DNA"/>
</dbReference>
<evidence type="ECO:0000256" key="4">
    <source>
        <dbReference type="ARBA" id="ARBA00022989"/>
    </source>
</evidence>
<feature type="transmembrane region" description="Helical" evidence="6">
    <location>
        <begin position="6"/>
        <end position="28"/>
    </location>
</feature>
<protein>
    <submittedName>
        <fullName evidence="8">Unannotated protein</fullName>
    </submittedName>
</protein>
<dbReference type="EMBL" id="CAFBNM010000004">
    <property type="protein sequence ID" value="CAB4950309.1"/>
    <property type="molecule type" value="Genomic_DNA"/>
</dbReference>
<keyword evidence="4 6" id="KW-1133">Transmembrane helix</keyword>
<feature type="transmembrane region" description="Helical" evidence="6">
    <location>
        <begin position="72"/>
        <end position="90"/>
    </location>
</feature>
<dbReference type="NCBIfam" id="NF041756">
    <property type="entry name" value="EfeU"/>
    <property type="match status" value="1"/>
</dbReference>
<accession>A0A6J6T1J2</accession>
<dbReference type="InterPro" id="IPR004923">
    <property type="entry name" value="FTR1/Fip1/EfeU"/>
</dbReference>
<gene>
    <name evidence="7" type="ORF">UFOPK2340_01119</name>
    <name evidence="8" type="ORF">UFOPK2772_00991</name>
    <name evidence="9" type="ORF">UFOPK2850_00222</name>
    <name evidence="10" type="ORF">UFOPK3027_00696</name>
    <name evidence="11" type="ORF">UFOPK3256_00579</name>
    <name evidence="12" type="ORF">UFOPK3827_00507</name>
    <name evidence="13" type="ORF">UFOPK3982_00605</name>
    <name evidence="14" type="ORF">UFOPK4120_00673</name>
    <name evidence="15" type="ORF">UFOPK4404_00672</name>
</gene>
<evidence type="ECO:0000313" key="8">
    <source>
        <dbReference type="EMBL" id="CAB4740727.1"/>
    </source>
</evidence>
<dbReference type="EMBL" id="CAFBOO010000004">
    <property type="protein sequence ID" value="CAB4983891.1"/>
    <property type="molecule type" value="Genomic_DNA"/>
</dbReference>
<dbReference type="AlphaFoldDB" id="A0A6J6T1J2"/>
<evidence type="ECO:0000313" key="11">
    <source>
        <dbReference type="EMBL" id="CAB4841316.1"/>
    </source>
</evidence>
<evidence type="ECO:0000256" key="1">
    <source>
        <dbReference type="ARBA" id="ARBA00004141"/>
    </source>
</evidence>
<dbReference type="EMBL" id="CAFBPO010000006">
    <property type="protein sequence ID" value="CAB5018048.1"/>
    <property type="molecule type" value="Genomic_DNA"/>
</dbReference>
<name>A0A6J6T1J2_9ZZZZ</name>
<dbReference type="EMBL" id="CAFAZW010000006">
    <property type="protein sequence ID" value="CAB4841316.1"/>
    <property type="molecule type" value="Genomic_DNA"/>
</dbReference>
<feature type="transmembrane region" description="Helical" evidence="6">
    <location>
        <begin position="180"/>
        <end position="200"/>
    </location>
</feature>
<keyword evidence="5 6" id="KW-0472">Membrane</keyword>
<feature type="transmembrane region" description="Helical" evidence="6">
    <location>
        <begin position="245"/>
        <end position="263"/>
    </location>
</feature>
<proteinExistence type="inferred from homology"/>
<evidence type="ECO:0000313" key="14">
    <source>
        <dbReference type="EMBL" id="CAB5018048.1"/>
    </source>
</evidence>
<comment type="subcellular location">
    <subcellularLocation>
        <location evidence="1">Membrane</location>
        <topology evidence="1">Multi-pass membrane protein</topology>
    </subcellularLocation>
</comment>
<evidence type="ECO:0000313" key="13">
    <source>
        <dbReference type="EMBL" id="CAB4983891.1"/>
    </source>
</evidence>
<dbReference type="EMBL" id="CAFAAN010000005">
    <property type="protein sequence ID" value="CAB4801802.1"/>
    <property type="molecule type" value="Genomic_DNA"/>
</dbReference>
<sequence length="278" mass="29623">MPMLSTFIIALREGLEAALIVGILVAYVVRTDRKHLLKPLWTGVAVALVASLALGGILAFTSAELSDRGEELFAGITSFAAVGLVTWMVFWMKRTARNLRNELHGKIDGALVGGPISLALVAFFAVAREGLETALFVYSNFKTVGVASTATVGLVLGLGLAVFLGYAIYNRTVKLDLAKFFTITGVALIIIAAGVLSYGIHEFQELGYLPGVDSFLWDVTPWIAKESLLGSLLGGLVGFDTTTSFVQFVGWSIYLLAVLIPYLSKGKSAANLKTSVNA</sequence>
<keyword evidence="3 6" id="KW-0812">Transmembrane</keyword>
<evidence type="ECO:0000256" key="5">
    <source>
        <dbReference type="ARBA" id="ARBA00023136"/>
    </source>
</evidence>
<comment type="similarity">
    <text evidence="2">Belongs to the oxidase-dependent Fe transporter (OFeT) (TC 9.A.10.1) family.</text>
</comment>